<protein>
    <submittedName>
        <fullName evidence="1">Uncharacterized protein</fullName>
    </submittedName>
</protein>
<dbReference type="RefSeq" id="WP_190109358.1">
    <property type="nucleotide sequence ID" value="NZ_BMVB01000005.1"/>
</dbReference>
<organism evidence="1 2">
    <name type="scientific">Streptomyces cinnamoneus</name>
    <name type="common">Streptoverticillium cinnamoneum</name>
    <dbReference type="NCBI Taxonomy" id="53446"/>
    <lineage>
        <taxon>Bacteria</taxon>
        <taxon>Bacillati</taxon>
        <taxon>Actinomycetota</taxon>
        <taxon>Actinomycetes</taxon>
        <taxon>Kitasatosporales</taxon>
        <taxon>Streptomycetaceae</taxon>
        <taxon>Streptomyces</taxon>
        <taxon>Streptomyces cinnamoneus group</taxon>
    </lineage>
</organism>
<name>A0A918WGS3_STRCJ</name>
<dbReference type="EMBL" id="BMVB01000005">
    <property type="protein sequence ID" value="GHC45167.1"/>
    <property type="molecule type" value="Genomic_DNA"/>
</dbReference>
<gene>
    <name evidence="1" type="ORF">GCM10010507_20460</name>
</gene>
<comment type="caution">
    <text evidence="1">The sequence shown here is derived from an EMBL/GenBank/DDBJ whole genome shotgun (WGS) entry which is preliminary data.</text>
</comment>
<dbReference type="Proteomes" id="UP000646244">
    <property type="component" value="Unassembled WGS sequence"/>
</dbReference>
<evidence type="ECO:0000313" key="2">
    <source>
        <dbReference type="Proteomes" id="UP000646244"/>
    </source>
</evidence>
<reference evidence="1" key="2">
    <citation type="submission" date="2020-09" db="EMBL/GenBank/DDBJ databases">
        <authorList>
            <person name="Sun Q."/>
            <person name="Ohkuma M."/>
        </authorList>
    </citation>
    <scope>NUCLEOTIDE SEQUENCE</scope>
    <source>
        <strain evidence="1">JCM 4633</strain>
    </source>
</reference>
<proteinExistence type="predicted"/>
<dbReference type="AlphaFoldDB" id="A0A918WGS3"/>
<evidence type="ECO:0000313" key="1">
    <source>
        <dbReference type="EMBL" id="GHC45167.1"/>
    </source>
</evidence>
<accession>A0A918WGS3</accession>
<sequence>MSETLHQVMLTAAAEPAALRALRDDPTALADRFGLSGDVRDRLADAEQLVPRDARGEYVTITLHTITITAGHGL</sequence>
<reference evidence="1" key="1">
    <citation type="journal article" date="2014" name="Int. J. Syst. Evol. Microbiol.">
        <title>Complete genome sequence of Corynebacterium casei LMG S-19264T (=DSM 44701T), isolated from a smear-ripened cheese.</title>
        <authorList>
            <consortium name="US DOE Joint Genome Institute (JGI-PGF)"/>
            <person name="Walter F."/>
            <person name="Albersmeier A."/>
            <person name="Kalinowski J."/>
            <person name="Ruckert C."/>
        </authorList>
    </citation>
    <scope>NUCLEOTIDE SEQUENCE</scope>
    <source>
        <strain evidence="1">JCM 4633</strain>
    </source>
</reference>